<dbReference type="InterPro" id="IPR005628">
    <property type="entry name" value="GspK"/>
</dbReference>
<dbReference type="SUPFAM" id="SSF158544">
    <property type="entry name" value="GspK insert domain-like"/>
    <property type="match status" value="2"/>
</dbReference>
<evidence type="ECO:0000256" key="7">
    <source>
        <dbReference type="ARBA" id="ARBA00022927"/>
    </source>
</evidence>
<evidence type="ECO:0000259" key="11">
    <source>
        <dbReference type="Pfam" id="PF21687"/>
    </source>
</evidence>
<evidence type="ECO:0000313" key="12">
    <source>
        <dbReference type="EMBL" id="OQM39336.1"/>
    </source>
</evidence>
<organism evidence="12 13">
    <name type="scientific">Citrobacter braakii</name>
    <dbReference type="NCBI Taxonomy" id="57706"/>
    <lineage>
        <taxon>Bacteria</taxon>
        <taxon>Pseudomonadati</taxon>
        <taxon>Pseudomonadota</taxon>
        <taxon>Gammaproteobacteria</taxon>
        <taxon>Enterobacterales</taxon>
        <taxon>Enterobacteriaceae</taxon>
        <taxon>Citrobacter</taxon>
        <taxon>Citrobacter freundii complex</taxon>
    </lineage>
</organism>
<evidence type="ECO:0000256" key="2">
    <source>
        <dbReference type="ARBA" id="ARBA00007246"/>
    </source>
</evidence>
<dbReference type="PIRSF" id="PIRSF002786">
    <property type="entry name" value="XcpX"/>
    <property type="match status" value="1"/>
</dbReference>
<keyword evidence="6" id="KW-0812">Transmembrane</keyword>
<dbReference type="AlphaFoldDB" id="A0A1V8NSC8"/>
<accession>A0A1V8NSC8</accession>
<dbReference type="RefSeq" id="WP_080860777.1">
    <property type="nucleotide sequence ID" value="NZ_CP077405.1"/>
</dbReference>
<keyword evidence="3 10" id="KW-0813">Transport</keyword>
<keyword evidence="7" id="KW-0653">Protein transport</keyword>
<keyword evidence="5 10" id="KW-0997">Cell inner membrane</keyword>
<gene>
    <name evidence="12" type="ORF">BZK42_25085</name>
</gene>
<evidence type="ECO:0000313" key="13">
    <source>
        <dbReference type="Proteomes" id="UP000192573"/>
    </source>
</evidence>
<comment type="caution">
    <text evidence="12">The sequence shown here is derived from an EMBL/GenBank/DDBJ whole genome shotgun (WGS) entry which is preliminary data.</text>
</comment>
<feature type="domain" description="T2SS protein K first SAM-like" evidence="11">
    <location>
        <begin position="101"/>
        <end position="210"/>
    </location>
</feature>
<dbReference type="GO" id="GO:0009306">
    <property type="term" value="P:protein secretion"/>
    <property type="evidence" value="ECO:0007669"/>
    <property type="project" value="InterPro"/>
</dbReference>
<evidence type="ECO:0000256" key="5">
    <source>
        <dbReference type="ARBA" id="ARBA00022519"/>
    </source>
</evidence>
<dbReference type="Pfam" id="PF21687">
    <property type="entry name" value="T2SSK_1st"/>
    <property type="match status" value="1"/>
</dbReference>
<sequence>MTRQKGVALLVVLMILAIMAALASEMTVRYQINLKRTSYTRMRLQQNWLAELAESQAMRILEQDLRDNEKYLTHEQLWAQPQRIQLASGDAVSWQLSDEQACYNINALINAPTDRMKEPPASVSVFLALLDNVGVTNAQAEALVDAIADYIDNDDIPRASGAENEYYQTSNDPHTIGGRRIWSISELKQIKGMTLSLYQQISPLLCALPDDELKININTLTRRDAPLLAAMLNNAVPPREIERFFDTPRKGRKISIETLLKTFDKDNPAHKLSQSTFKSIAVATSRYFRLETTIEQGDSAGSTISQLEYDPKRKALFITARKSVARDH</sequence>
<proteinExistence type="inferred from homology"/>
<dbReference type="EMBL" id="NAEW01000025">
    <property type="protein sequence ID" value="OQM39336.1"/>
    <property type="molecule type" value="Genomic_DNA"/>
</dbReference>
<dbReference type="PANTHER" id="PTHR38831:SF1">
    <property type="entry name" value="TYPE II SECRETION SYSTEM PROTEIN K-RELATED"/>
    <property type="match status" value="1"/>
</dbReference>
<dbReference type="GO" id="GO:0005886">
    <property type="term" value="C:plasma membrane"/>
    <property type="evidence" value="ECO:0007669"/>
    <property type="project" value="UniProtKB-SubCell"/>
</dbReference>
<dbReference type="PANTHER" id="PTHR38831">
    <property type="entry name" value="TYPE II SECRETION SYSTEM PROTEIN K"/>
    <property type="match status" value="1"/>
</dbReference>
<dbReference type="NCBIfam" id="NF037980">
    <property type="entry name" value="T2SS_GspK"/>
    <property type="match status" value="1"/>
</dbReference>
<reference evidence="12 13" key="1">
    <citation type="submission" date="2017-03" db="EMBL/GenBank/DDBJ databases">
        <authorList>
            <person name="Afonso C.L."/>
            <person name="Miller P.J."/>
            <person name="Scott M.A."/>
            <person name="Spackman E."/>
            <person name="Goraichik I."/>
            <person name="Dimitrov K.M."/>
            <person name="Suarez D.L."/>
            <person name="Swayne D.E."/>
        </authorList>
    </citation>
    <scope>NUCLEOTIDE SEQUENCE [LARGE SCALE GENOMIC DNA]</scope>
    <source>
        <strain evidence="12 13">ATCC 51113</strain>
    </source>
</reference>
<evidence type="ECO:0000256" key="9">
    <source>
        <dbReference type="ARBA" id="ARBA00023136"/>
    </source>
</evidence>
<evidence type="ECO:0000256" key="6">
    <source>
        <dbReference type="ARBA" id="ARBA00022692"/>
    </source>
</evidence>
<keyword evidence="8" id="KW-1133">Transmembrane helix</keyword>
<dbReference type="SUPFAM" id="SSF54523">
    <property type="entry name" value="Pili subunits"/>
    <property type="match status" value="1"/>
</dbReference>
<dbReference type="InterPro" id="IPR038072">
    <property type="entry name" value="GspK_central_sf"/>
</dbReference>
<evidence type="ECO:0000256" key="3">
    <source>
        <dbReference type="ARBA" id="ARBA00022448"/>
    </source>
</evidence>
<evidence type="ECO:0000256" key="8">
    <source>
        <dbReference type="ARBA" id="ARBA00022989"/>
    </source>
</evidence>
<comment type="subcellular location">
    <subcellularLocation>
        <location evidence="1 10">Cell inner membrane</location>
    </subcellularLocation>
</comment>
<keyword evidence="4 10" id="KW-1003">Cell membrane</keyword>
<dbReference type="Gene3D" id="1.10.40.60">
    <property type="entry name" value="EpsJ-like"/>
    <property type="match status" value="2"/>
</dbReference>
<evidence type="ECO:0000256" key="10">
    <source>
        <dbReference type="PIRNR" id="PIRNR002786"/>
    </source>
</evidence>
<dbReference type="Proteomes" id="UP000192573">
    <property type="component" value="Unassembled WGS sequence"/>
</dbReference>
<dbReference type="Gene3D" id="3.30.1300.30">
    <property type="entry name" value="GSPII I/J protein-like"/>
    <property type="match status" value="1"/>
</dbReference>
<name>A0A1V8NSC8_CITBR</name>
<protein>
    <recommendedName>
        <fullName evidence="10">Type II secretion system protein K</fullName>
    </recommendedName>
</protein>
<dbReference type="InterPro" id="IPR045584">
    <property type="entry name" value="Pilin-like"/>
</dbReference>
<evidence type="ECO:0000256" key="4">
    <source>
        <dbReference type="ARBA" id="ARBA00022475"/>
    </source>
</evidence>
<evidence type="ECO:0000256" key="1">
    <source>
        <dbReference type="ARBA" id="ARBA00004533"/>
    </source>
</evidence>
<dbReference type="InterPro" id="IPR049031">
    <property type="entry name" value="T2SSK_SAM-like_1st"/>
</dbReference>
<keyword evidence="9 10" id="KW-0472">Membrane</keyword>
<comment type="similarity">
    <text evidence="2 10">Belongs to the GSP K family.</text>
</comment>